<feature type="transmembrane region" description="Helical" evidence="9">
    <location>
        <begin position="186"/>
        <end position="209"/>
    </location>
</feature>
<keyword evidence="4" id="KW-1003">Cell membrane</keyword>
<evidence type="ECO:0000256" key="1">
    <source>
        <dbReference type="ARBA" id="ARBA00004651"/>
    </source>
</evidence>
<proteinExistence type="inferred from homology"/>
<dbReference type="EMBL" id="JBELPZ010000001">
    <property type="protein sequence ID" value="MFL9843237.1"/>
    <property type="molecule type" value="Genomic_DNA"/>
</dbReference>
<evidence type="ECO:0000256" key="2">
    <source>
        <dbReference type="ARBA" id="ARBA00009773"/>
    </source>
</evidence>
<feature type="transmembrane region" description="Helical" evidence="9">
    <location>
        <begin position="250"/>
        <end position="272"/>
    </location>
</feature>
<evidence type="ECO:0000256" key="4">
    <source>
        <dbReference type="ARBA" id="ARBA00022475"/>
    </source>
</evidence>
<accession>A0ABW8YTC7</accession>
<name>A0ABW8YTC7_9FLAO</name>
<keyword evidence="6 9" id="KW-1133">Transmembrane helix</keyword>
<dbReference type="PANTHER" id="PTHR21716">
    <property type="entry name" value="TRANSMEMBRANE PROTEIN"/>
    <property type="match status" value="1"/>
</dbReference>
<comment type="caution">
    <text evidence="10">The sequence shown here is derived from an EMBL/GenBank/DDBJ whole genome shotgun (WGS) entry which is preliminary data.</text>
</comment>
<comment type="subcellular location">
    <subcellularLocation>
        <location evidence="1">Cell membrane</location>
        <topology evidence="1">Multi-pass membrane protein</topology>
    </subcellularLocation>
</comment>
<protein>
    <submittedName>
        <fullName evidence="10">AI-2E family transporter</fullName>
    </submittedName>
</protein>
<keyword evidence="7 9" id="KW-0472">Membrane</keyword>
<evidence type="ECO:0000256" key="8">
    <source>
        <dbReference type="SAM" id="MobiDB-lite"/>
    </source>
</evidence>
<evidence type="ECO:0000256" key="3">
    <source>
        <dbReference type="ARBA" id="ARBA00022448"/>
    </source>
</evidence>
<gene>
    <name evidence="10" type="ORF">ABS766_02285</name>
</gene>
<sequence>MLIIIIVFFMIIAKAILIPLLVSGYIAMLLTSSCNRLERRKIPRSFSAFICLLIFTLVIGGVLLFIYLQVRGFTNDLGDTLGNRINGFVIEANKWSKVHLGFDLGMPHGFEVEKAVEMVGPEDITPTQLIFQTINTLGNIILLPVFIFFLLIYRDHLAVFVTKVFHRQNNNFLLDKLTSIRKIVHAYMLGAGKVMLILAVLNTAVLFALGIKHAIFFGVLAGMLNIIPYLGPTLGSVLPFIFALITKDSLFYPFAVVIAFTIIQIIESTFLTPKITGSNVNLNALITFVGLLIGGAIWGIIGMILIIPSIAILKKLFELSPATQPYAYLFGEEDNNWFKRRSRSPRKHQRKRQEKKEAQAKEAIENEVPE</sequence>
<feature type="transmembrane region" description="Helical" evidence="9">
    <location>
        <begin position="48"/>
        <end position="68"/>
    </location>
</feature>
<keyword evidence="5 9" id="KW-0812">Transmembrane</keyword>
<dbReference type="PANTHER" id="PTHR21716:SF53">
    <property type="entry name" value="PERMEASE PERM-RELATED"/>
    <property type="match status" value="1"/>
</dbReference>
<feature type="compositionally biased region" description="Basic residues" evidence="8">
    <location>
        <begin position="340"/>
        <end position="353"/>
    </location>
</feature>
<dbReference type="InterPro" id="IPR002549">
    <property type="entry name" value="AI-2E-like"/>
</dbReference>
<keyword evidence="11" id="KW-1185">Reference proteome</keyword>
<feature type="compositionally biased region" description="Basic and acidic residues" evidence="8">
    <location>
        <begin position="354"/>
        <end position="364"/>
    </location>
</feature>
<evidence type="ECO:0000256" key="5">
    <source>
        <dbReference type="ARBA" id="ARBA00022692"/>
    </source>
</evidence>
<reference evidence="10 11" key="1">
    <citation type="submission" date="2024-06" db="EMBL/GenBank/DDBJ databases">
        <authorList>
            <person name="Kaempfer P."/>
            <person name="Viver T."/>
        </authorList>
    </citation>
    <scope>NUCLEOTIDE SEQUENCE [LARGE SCALE GENOMIC DNA]</scope>
    <source>
        <strain evidence="10 11">ST-119</strain>
    </source>
</reference>
<dbReference type="RefSeq" id="WP_408083471.1">
    <property type="nucleotide sequence ID" value="NZ_JBELPZ010000001.1"/>
</dbReference>
<organism evidence="10 11">
    <name type="scientific">Flavobacterium rhizosphaerae</name>
    <dbReference type="NCBI Taxonomy" id="3163298"/>
    <lineage>
        <taxon>Bacteria</taxon>
        <taxon>Pseudomonadati</taxon>
        <taxon>Bacteroidota</taxon>
        <taxon>Flavobacteriia</taxon>
        <taxon>Flavobacteriales</taxon>
        <taxon>Flavobacteriaceae</taxon>
        <taxon>Flavobacterium</taxon>
    </lineage>
</organism>
<evidence type="ECO:0000313" key="11">
    <source>
        <dbReference type="Proteomes" id="UP001629156"/>
    </source>
</evidence>
<keyword evidence="3" id="KW-0813">Transport</keyword>
<feature type="transmembrane region" description="Helical" evidence="9">
    <location>
        <begin position="6"/>
        <end position="27"/>
    </location>
</feature>
<evidence type="ECO:0000256" key="9">
    <source>
        <dbReference type="SAM" id="Phobius"/>
    </source>
</evidence>
<dbReference type="Proteomes" id="UP001629156">
    <property type="component" value="Unassembled WGS sequence"/>
</dbReference>
<evidence type="ECO:0000313" key="10">
    <source>
        <dbReference type="EMBL" id="MFL9843237.1"/>
    </source>
</evidence>
<feature type="transmembrane region" description="Helical" evidence="9">
    <location>
        <begin position="129"/>
        <end position="153"/>
    </location>
</feature>
<comment type="similarity">
    <text evidence="2">Belongs to the autoinducer-2 exporter (AI-2E) (TC 2.A.86) family.</text>
</comment>
<dbReference type="Pfam" id="PF01594">
    <property type="entry name" value="AI-2E_transport"/>
    <property type="match status" value="1"/>
</dbReference>
<evidence type="ECO:0000256" key="6">
    <source>
        <dbReference type="ARBA" id="ARBA00022989"/>
    </source>
</evidence>
<feature type="transmembrane region" description="Helical" evidence="9">
    <location>
        <begin position="284"/>
        <end position="307"/>
    </location>
</feature>
<evidence type="ECO:0000256" key="7">
    <source>
        <dbReference type="ARBA" id="ARBA00023136"/>
    </source>
</evidence>
<feature type="region of interest" description="Disordered" evidence="8">
    <location>
        <begin position="340"/>
        <end position="370"/>
    </location>
</feature>
<feature type="transmembrane region" description="Helical" evidence="9">
    <location>
        <begin position="215"/>
        <end position="243"/>
    </location>
</feature>